<name>A0A6J6NJK7_9ZZZZ</name>
<evidence type="ECO:0000313" key="7">
    <source>
        <dbReference type="EMBL" id="CAB4780714.1"/>
    </source>
</evidence>
<dbReference type="PANTHER" id="PTHR48097">
    <property type="entry name" value="L-THREONINE ALDOLASE-RELATED"/>
    <property type="match status" value="1"/>
</dbReference>
<dbReference type="InterPro" id="IPR015422">
    <property type="entry name" value="PyrdxlP-dep_Trfase_small"/>
</dbReference>
<dbReference type="InterPro" id="IPR001597">
    <property type="entry name" value="ArAA_b-elim_lyase/Thr_aldolase"/>
</dbReference>
<dbReference type="PIRSF" id="PIRSF017617">
    <property type="entry name" value="Thr_aldolase"/>
    <property type="match status" value="1"/>
</dbReference>
<comment type="cofactor">
    <cofactor evidence="1">
        <name>pyridoxal 5'-phosphate</name>
        <dbReference type="ChEBI" id="CHEBI:597326"/>
    </cofactor>
</comment>
<evidence type="ECO:0000259" key="5">
    <source>
        <dbReference type="Pfam" id="PF01212"/>
    </source>
</evidence>
<keyword evidence="3" id="KW-0663">Pyridoxal phosphate</keyword>
<keyword evidence="4" id="KW-0456">Lyase</keyword>
<evidence type="ECO:0000256" key="2">
    <source>
        <dbReference type="ARBA" id="ARBA00006966"/>
    </source>
</evidence>
<evidence type="ECO:0000256" key="1">
    <source>
        <dbReference type="ARBA" id="ARBA00001933"/>
    </source>
</evidence>
<accession>A0A6J6NJK7</accession>
<dbReference type="Pfam" id="PF01212">
    <property type="entry name" value="Beta_elim_lyase"/>
    <property type="match status" value="1"/>
</dbReference>
<dbReference type="AlphaFoldDB" id="A0A6J6NJK7"/>
<evidence type="ECO:0000313" key="8">
    <source>
        <dbReference type="EMBL" id="CAB4877437.1"/>
    </source>
</evidence>
<dbReference type="InterPro" id="IPR023603">
    <property type="entry name" value="Low_specificity_L-TA-like"/>
</dbReference>
<reference evidence="6" key="1">
    <citation type="submission" date="2020-05" db="EMBL/GenBank/DDBJ databases">
        <authorList>
            <person name="Chiriac C."/>
            <person name="Salcher M."/>
            <person name="Ghai R."/>
            <person name="Kavagutti S V."/>
        </authorList>
    </citation>
    <scope>NUCLEOTIDE SEQUENCE</scope>
</reference>
<evidence type="ECO:0000313" key="6">
    <source>
        <dbReference type="EMBL" id="CAB4685108.1"/>
    </source>
</evidence>
<proteinExistence type="inferred from homology"/>
<dbReference type="GO" id="GO:0006545">
    <property type="term" value="P:glycine biosynthetic process"/>
    <property type="evidence" value="ECO:0007669"/>
    <property type="project" value="TreeGrafter"/>
</dbReference>
<dbReference type="GO" id="GO:0008732">
    <property type="term" value="F:L-allo-threonine aldolase activity"/>
    <property type="evidence" value="ECO:0007669"/>
    <property type="project" value="TreeGrafter"/>
</dbReference>
<gene>
    <name evidence="6" type="ORF">UFOPK2360_00812</name>
    <name evidence="7" type="ORF">UFOPK2922_01021</name>
    <name evidence="8" type="ORF">UFOPK3306_01275</name>
</gene>
<organism evidence="6">
    <name type="scientific">freshwater metagenome</name>
    <dbReference type="NCBI Taxonomy" id="449393"/>
    <lineage>
        <taxon>unclassified sequences</taxon>
        <taxon>metagenomes</taxon>
        <taxon>ecological metagenomes</taxon>
    </lineage>
</organism>
<evidence type="ECO:0000256" key="3">
    <source>
        <dbReference type="ARBA" id="ARBA00022898"/>
    </source>
</evidence>
<feature type="domain" description="Aromatic amino acid beta-eliminating lyase/threonine aldolase" evidence="5">
    <location>
        <begin position="30"/>
        <end position="312"/>
    </location>
</feature>
<dbReference type="Gene3D" id="3.40.640.10">
    <property type="entry name" value="Type I PLP-dependent aspartate aminotransferase-like (Major domain)"/>
    <property type="match status" value="1"/>
</dbReference>
<dbReference type="InterPro" id="IPR015424">
    <property type="entry name" value="PyrdxlP-dep_Trfase"/>
</dbReference>
<dbReference type="NCBIfam" id="NF041359">
    <property type="entry name" value="GntG_guanitoxin"/>
    <property type="match status" value="1"/>
</dbReference>
<dbReference type="SUPFAM" id="SSF53383">
    <property type="entry name" value="PLP-dependent transferases"/>
    <property type="match status" value="1"/>
</dbReference>
<sequence length="369" mass="39550">MGDSHLALDENSEPFGFYGKTDNLIRMIIDLRSDTLTKPSEGMRLAMASAEVGDDVYGEDPTVNSLEERVAKMFGKEAGLFTPTGSMANQLGIRLLVKPGEELLCEEDAHVVRAELGASAAQGGVTTRTWHAERGLLNADEAIRLARPDAGAYLVSTTAIAIENTHNFGGGTVQLISEIAKLYSLSKEVGISLHLDGARIWNAHIATGTPLLEYGKYFETISVCLSKGIGAPIGSVLLSTKENIAVARVWRKRLGAGMRQVGVLASAAHYALDHNIARLAEDHRNAQILASAIHSVAPDLVDPKVVDSNIVGLNLNSHRLNASQASTALREEGVFASALGPRYLRLVTHMDVSTEQIEIAATKLVKILV</sequence>
<dbReference type="InterPro" id="IPR015421">
    <property type="entry name" value="PyrdxlP-dep_Trfase_major"/>
</dbReference>
<evidence type="ECO:0000256" key="4">
    <source>
        <dbReference type="ARBA" id="ARBA00023239"/>
    </source>
</evidence>
<dbReference type="GO" id="GO:0006567">
    <property type="term" value="P:L-threonine catabolic process"/>
    <property type="evidence" value="ECO:0007669"/>
    <property type="project" value="TreeGrafter"/>
</dbReference>
<dbReference type="EMBL" id="CAEZZS010000048">
    <property type="protein sequence ID" value="CAB4780714.1"/>
    <property type="molecule type" value="Genomic_DNA"/>
</dbReference>
<dbReference type="PANTHER" id="PTHR48097:SF9">
    <property type="entry name" value="L-THREONINE ALDOLASE"/>
    <property type="match status" value="1"/>
</dbReference>
<dbReference type="Gene3D" id="3.90.1150.10">
    <property type="entry name" value="Aspartate Aminotransferase, domain 1"/>
    <property type="match status" value="1"/>
</dbReference>
<dbReference type="GO" id="GO:0005829">
    <property type="term" value="C:cytosol"/>
    <property type="evidence" value="ECO:0007669"/>
    <property type="project" value="TreeGrafter"/>
</dbReference>
<dbReference type="EMBL" id="CAEZXH010000044">
    <property type="protein sequence ID" value="CAB4685108.1"/>
    <property type="molecule type" value="Genomic_DNA"/>
</dbReference>
<dbReference type="EMBL" id="CAFBLI010000141">
    <property type="protein sequence ID" value="CAB4877437.1"/>
    <property type="molecule type" value="Genomic_DNA"/>
</dbReference>
<protein>
    <submittedName>
        <fullName evidence="6">Unannotated protein</fullName>
    </submittedName>
</protein>
<dbReference type="FunFam" id="3.40.640.10:FF:000030">
    <property type="entry name" value="Low-specificity L-threonine aldolase"/>
    <property type="match status" value="1"/>
</dbReference>
<comment type="similarity">
    <text evidence="2">Belongs to the threonine aldolase family.</text>
</comment>